<keyword evidence="6 7" id="KW-0067">ATP-binding</keyword>
<dbReference type="PROSITE" id="PS00108">
    <property type="entry name" value="PROTEIN_KINASE_ST"/>
    <property type="match status" value="1"/>
</dbReference>
<dbReference type="PANTHER" id="PTHR24351">
    <property type="entry name" value="RIBOSOMAL PROTEIN S6 KINASE"/>
    <property type="match status" value="1"/>
</dbReference>
<dbReference type="eggNOG" id="KOG0598">
    <property type="taxonomic scope" value="Eukaryota"/>
</dbReference>
<dbReference type="InterPro" id="IPR045270">
    <property type="entry name" value="STKc_AGC"/>
</dbReference>
<keyword evidence="4 7" id="KW-0547">Nucleotide-binding</keyword>
<evidence type="ECO:0000256" key="7">
    <source>
        <dbReference type="PROSITE-ProRule" id="PRU10141"/>
    </source>
</evidence>
<evidence type="ECO:0000256" key="5">
    <source>
        <dbReference type="ARBA" id="ARBA00022777"/>
    </source>
</evidence>
<keyword evidence="3" id="KW-0808">Transferase</keyword>
<dbReference type="AlphaFoldDB" id="F4R5K5"/>
<dbReference type="SMART" id="SM00133">
    <property type="entry name" value="S_TK_X"/>
    <property type="match status" value="1"/>
</dbReference>
<dbReference type="Proteomes" id="UP000001072">
    <property type="component" value="Unassembled WGS sequence"/>
</dbReference>
<organism evidence="12">
    <name type="scientific">Melampsora larici-populina (strain 98AG31 / pathotype 3-4-7)</name>
    <name type="common">Poplar leaf rust fungus</name>
    <dbReference type="NCBI Taxonomy" id="747676"/>
    <lineage>
        <taxon>Eukaryota</taxon>
        <taxon>Fungi</taxon>
        <taxon>Dikarya</taxon>
        <taxon>Basidiomycota</taxon>
        <taxon>Pucciniomycotina</taxon>
        <taxon>Pucciniomycetes</taxon>
        <taxon>Pucciniales</taxon>
        <taxon>Melampsoraceae</taxon>
        <taxon>Melampsora</taxon>
    </lineage>
</organism>
<keyword evidence="1 8" id="KW-0723">Serine/threonine-protein kinase</keyword>
<dbReference type="InterPro" id="IPR000719">
    <property type="entry name" value="Prot_kinase_dom"/>
</dbReference>
<dbReference type="PROSITE" id="PS51285">
    <property type="entry name" value="AGC_KINASE_CTER"/>
    <property type="match status" value="1"/>
</dbReference>
<evidence type="ECO:0000256" key="3">
    <source>
        <dbReference type="ARBA" id="ARBA00022679"/>
    </source>
</evidence>
<dbReference type="PROSITE" id="PS00107">
    <property type="entry name" value="PROTEIN_KINASE_ATP"/>
    <property type="match status" value="1"/>
</dbReference>
<evidence type="ECO:0008006" key="13">
    <source>
        <dbReference type="Google" id="ProtNLM"/>
    </source>
</evidence>
<dbReference type="CDD" id="cd05123">
    <property type="entry name" value="STKc_AGC"/>
    <property type="match status" value="1"/>
</dbReference>
<dbReference type="InterPro" id="IPR017441">
    <property type="entry name" value="Protein_kinase_ATP_BS"/>
</dbReference>
<evidence type="ECO:0000256" key="1">
    <source>
        <dbReference type="ARBA" id="ARBA00022527"/>
    </source>
</evidence>
<dbReference type="Gene3D" id="3.30.200.20">
    <property type="entry name" value="Phosphorylase Kinase, domain 1"/>
    <property type="match status" value="1"/>
</dbReference>
<dbReference type="SMART" id="SM00220">
    <property type="entry name" value="S_TKc"/>
    <property type="match status" value="1"/>
</dbReference>
<evidence type="ECO:0000256" key="4">
    <source>
        <dbReference type="ARBA" id="ARBA00022741"/>
    </source>
</evidence>
<accession>F4R5K5</accession>
<dbReference type="PROSITE" id="PS50011">
    <property type="entry name" value="PROTEIN_KINASE_DOM"/>
    <property type="match status" value="1"/>
</dbReference>
<name>F4R5K5_MELLP</name>
<keyword evidence="5" id="KW-0418">Kinase</keyword>
<evidence type="ECO:0000313" key="12">
    <source>
        <dbReference type="Proteomes" id="UP000001072"/>
    </source>
</evidence>
<sequence>MVPQDGNRVVLDEWVDLFDAAAEKCCGAVKVRIEFGRTPVEQRDARVGLEHFEVIKLIGEGSYGQVFRVRKKDTKRVYAMKVLDKQRILKDGKQTLQHVLAERQILIKTRSSPFLVGLKFSFQTSDDLHLVMDLKSGGELMSYMQRYGGRFPEPWVVFYTAEILSGLSFLHSMDIIYRDLKPENCLLDATGHVALCDFGLSKMDMKADSTTRTFCGTTEYIAPEILMENGYTRAVDFWALGVLIFEMTVGWTPFFSEDRVTKYSLILESDISAKIPKRGVEQTTRDIILHLLERDPTKRLGSILGSEEIKTHSFFKTIEWTNLLNRRLRPPFRPRVESDADVTDKRVYGLSSFNVIPSRRSSVDNLNSHHQTNRSSEAFRNFTFSRNTSGSSLVRLGFEDELDEQNWERESFRENGFRHDDDELLDRGHDRFGRIDGRERELGSKDRYRVSRVGMAYDRRSSEVGYLT</sequence>
<dbReference type="KEGG" id="mlr:MELLADRAFT_46668"/>
<evidence type="ECO:0000256" key="2">
    <source>
        <dbReference type="ARBA" id="ARBA00022553"/>
    </source>
</evidence>
<feature type="domain" description="Protein kinase" evidence="9">
    <location>
        <begin position="52"/>
        <end position="315"/>
    </location>
</feature>
<evidence type="ECO:0000313" key="11">
    <source>
        <dbReference type="EMBL" id="EGG12245.1"/>
    </source>
</evidence>
<dbReference type="InterPro" id="IPR011009">
    <property type="entry name" value="Kinase-like_dom_sf"/>
</dbReference>
<dbReference type="STRING" id="747676.F4R5K5"/>
<protein>
    <recommendedName>
        <fullName evidence="13">Protein kinase domain-containing protein</fullName>
    </recommendedName>
</protein>
<feature type="binding site" evidence="7">
    <location>
        <position position="90"/>
    </location>
    <ligand>
        <name>ATP</name>
        <dbReference type="ChEBI" id="CHEBI:30616"/>
    </ligand>
</feature>
<keyword evidence="2" id="KW-0597">Phosphoprotein</keyword>
<dbReference type="FunFam" id="1.10.510.10:FF:000008">
    <property type="entry name" value="Non-specific serine/threonine protein kinase"/>
    <property type="match status" value="1"/>
</dbReference>
<dbReference type="SUPFAM" id="SSF56112">
    <property type="entry name" value="Protein kinase-like (PK-like)"/>
    <property type="match status" value="1"/>
</dbReference>
<proteinExistence type="inferred from homology"/>
<evidence type="ECO:0000256" key="6">
    <source>
        <dbReference type="ARBA" id="ARBA00022840"/>
    </source>
</evidence>
<dbReference type="OrthoDB" id="63267at2759"/>
<dbReference type="InterPro" id="IPR008271">
    <property type="entry name" value="Ser/Thr_kinase_AS"/>
</dbReference>
<dbReference type="HOGENOM" id="CLU_000288_63_5_1"/>
<gene>
    <name evidence="11" type="ORF">MELLADRAFT_46668</name>
</gene>
<dbReference type="Pfam" id="PF00069">
    <property type="entry name" value="Pkinase"/>
    <property type="match status" value="1"/>
</dbReference>
<dbReference type="EMBL" id="GL883091">
    <property type="protein sequence ID" value="EGG12245.1"/>
    <property type="molecule type" value="Genomic_DNA"/>
</dbReference>
<evidence type="ECO:0000259" key="9">
    <source>
        <dbReference type="PROSITE" id="PS50011"/>
    </source>
</evidence>
<dbReference type="RefSeq" id="XP_007404620.1">
    <property type="nucleotide sequence ID" value="XM_007404558.1"/>
</dbReference>
<dbReference type="InterPro" id="IPR000961">
    <property type="entry name" value="AGC-kinase_C"/>
</dbReference>
<evidence type="ECO:0000256" key="8">
    <source>
        <dbReference type="RuleBase" id="RU000304"/>
    </source>
</evidence>
<dbReference type="GO" id="GO:0004674">
    <property type="term" value="F:protein serine/threonine kinase activity"/>
    <property type="evidence" value="ECO:0007669"/>
    <property type="project" value="UniProtKB-KW"/>
</dbReference>
<keyword evidence="12" id="KW-1185">Reference proteome</keyword>
<reference evidence="12" key="1">
    <citation type="journal article" date="2011" name="Proc. Natl. Acad. Sci. U.S.A.">
        <title>Obligate biotrophy features unraveled by the genomic analysis of rust fungi.</title>
        <authorList>
            <person name="Duplessis S."/>
            <person name="Cuomo C.A."/>
            <person name="Lin Y.-C."/>
            <person name="Aerts A."/>
            <person name="Tisserant E."/>
            <person name="Veneault-Fourrey C."/>
            <person name="Joly D.L."/>
            <person name="Hacquard S."/>
            <person name="Amselem J."/>
            <person name="Cantarel B.L."/>
            <person name="Chiu R."/>
            <person name="Coutinho P.M."/>
            <person name="Feau N."/>
            <person name="Field M."/>
            <person name="Frey P."/>
            <person name="Gelhaye E."/>
            <person name="Goldberg J."/>
            <person name="Grabherr M.G."/>
            <person name="Kodira C.D."/>
            <person name="Kohler A."/>
            <person name="Kuees U."/>
            <person name="Lindquist E.A."/>
            <person name="Lucas S.M."/>
            <person name="Mago R."/>
            <person name="Mauceli E."/>
            <person name="Morin E."/>
            <person name="Murat C."/>
            <person name="Pangilinan J.L."/>
            <person name="Park R."/>
            <person name="Pearson M."/>
            <person name="Quesneville H."/>
            <person name="Rouhier N."/>
            <person name="Sakthikumar S."/>
            <person name="Salamov A.A."/>
            <person name="Schmutz J."/>
            <person name="Selles B."/>
            <person name="Shapiro H."/>
            <person name="Tanguay P."/>
            <person name="Tuskan G.A."/>
            <person name="Henrissat B."/>
            <person name="Van de Peer Y."/>
            <person name="Rouze P."/>
            <person name="Ellis J.G."/>
            <person name="Dodds P.N."/>
            <person name="Schein J.E."/>
            <person name="Zhong S."/>
            <person name="Hamelin R.C."/>
            <person name="Grigoriev I.V."/>
            <person name="Szabo L.J."/>
            <person name="Martin F."/>
        </authorList>
    </citation>
    <scope>NUCLEOTIDE SEQUENCE [LARGE SCALE GENOMIC DNA]</scope>
    <source>
        <strain evidence="12">98AG31 / pathotype 3-4-7</strain>
    </source>
</reference>
<feature type="domain" description="AGC-kinase C-terminal" evidence="10">
    <location>
        <begin position="316"/>
        <end position="394"/>
    </location>
</feature>
<dbReference type="Gene3D" id="1.10.510.10">
    <property type="entry name" value="Transferase(Phosphotransferase) domain 1"/>
    <property type="match status" value="1"/>
</dbReference>
<dbReference type="GeneID" id="18928364"/>
<dbReference type="VEuPathDB" id="FungiDB:MELLADRAFT_46668"/>
<evidence type="ECO:0000259" key="10">
    <source>
        <dbReference type="PROSITE" id="PS51285"/>
    </source>
</evidence>
<comment type="similarity">
    <text evidence="8">Belongs to the protein kinase superfamily.</text>
</comment>
<dbReference type="GO" id="GO:0005524">
    <property type="term" value="F:ATP binding"/>
    <property type="evidence" value="ECO:0007669"/>
    <property type="project" value="UniProtKB-UniRule"/>
</dbReference>
<dbReference type="InParanoid" id="F4R5K5"/>